<reference evidence="1 2" key="1">
    <citation type="journal article" date="2024" name="BMC Genomics">
        <title>De novo assembly and annotation of Popillia japonica's genome with initial clues to its potential as an invasive pest.</title>
        <authorList>
            <person name="Cucini C."/>
            <person name="Boschi S."/>
            <person name="Funari R."/>
            <person name="Cardaioli E."/>
            <person name="Iannotti N."/>
            <person name="Marturano G."/>
            <person name="Paoli F."/>
            <person name="Bruttini M."/>
            <person name="Carapelli A."/>
            <person name="Frati F."/>
            <person name="Nardi F."/>
        </authorList>
    </citation>
    <scope>NUCLEOTIDE SEQUENCE [LARGE SCALE GENOMIC DNA]</scope>
    <source>
        <strain evidence="1">DMR45628</strain>
    </source>
</reference>
<protein>
    <submittedName>
        <fullName evidence="1">Uncharacterized protein</fullName>
    </submittedName>
</protein>
<gene>
    <name evidence="1" type="ORF">QE152_g22666</name>
</gene>
<keyword evidence="2" id="KW-1185">Reference proteome</keyword>
<accession>A0AAW1KL29</accession>
<dbReference type="EMBL" id="JASPKY010000219">
    <property type="protein sequence ID" value="KAK9719491.1"/>
    <property type="molecule type" value="Genomic_DNA"/>
</dbReference>
<proteinExistence type="predicted"/>
<evidence type="ECO:0000313" key="1">
    <source>
        <dbReference type="EMBL" id="KAK9719491.1"/>
    </source>
</evidence>
<organism evidence="1 2">
    <name type="scientific">Popillia japonica</name>
    <name type="common">Japanese beetle</name>
    <dbReference type="NCBI Taxonomy" id="7064"/>
    <lineage>
        <taxon>Eukaryota</taxon>
        <taxon>Metazoa</taxon>
        <taxon>Ecdysozoa</taxon>
        <taxon>Arthropoda</taxon>
        <taxon>Hexapoda</taxon>
        <taxon>Insecta</taxon>
        <taxon>Pterygota</taxon>
        <taxon>Neoptera</taxon>
        <taxon>Endopterygota</taxon>
        <taxon>Coleoptera</taxon>
        <taxon>Polyphaga</taxon>
        <taxon>Scarabaeiformia</taxon>
        <taxon>Scarabaeidae</taxon>
        <taxon>Rutelinae</taxon>
        <taxon>Popillia</taxon>
    </lineage>
</organism>
<name>A0AAW1KL29_POPJA</name>
<dbReference type="AlphaFoldDB" id="A0AAW1KL29"/>
<sequence length="81" mass="9187">MYPMMFDVCFVTRTSRKGIPPNCLEIDGIITRFHRLLSAAIDLKGADAPSQQQIDWKIVEYSRNDLPDVRESKSADIKASD</sequence>
<dbReference type="Proteomes" id="UP001458880">
    <property type="component" value="Unassembled WGS sequence"/>
</dbReference>
<evidence type="ECO:0000313" key="2">
    <source>
        <dbReference type="Proteomes" id="UP001458880"/>
    </source>
</evidence>
<comment type="caution">
    <text evidence="1">The sequence shown here is derived from an EMBL/GenBank/DDBJ whole genome shotgun (WGS) entry which is preliminary data.</text>
</comment>